<dbReference type="PROSITE" id="PS50892">
    <property type="entry name" value="V_SNARE"/>
    <property type="match status" value="1"/>
</dbReference>
<comment type="caution">
    <text evidence="4">The sequence shown here is derived from an EMBL/GenBank/DDBJ whole genome shotgun (WGS) entry which is preliminary data.</text>
</comment>
<dbReference type="CTD" id="78775736"/>
<dbReference type="Pfam" id="PF00957">
    <property type="entry name" value="Synaptobrevin"/>
    <property type="match status" value="1"/>
</dbReference>
<feature type="compositionally biased region" description="Polar residues" evidence="2">
    <location>
        <begin position="8"/>
        <end position="26"/>
    </location>
</feature>
<dbReference type="InterPro" id="IPR042855">
    <property type="entry name" value="V_SNARE_CC"/>
</dbReference>
<feature type="region of interest" description="Disordered" evidence="2">
    <location>
        <begin position="1"/>
        <end position="26"/>
    </location>
</feature>
<gene>
    <name evidence="4" type="ORF">GCK72_013138</name>
</gene>
<dbReference type="EMBL" id="WUAV01000004">
    <property type="protein sequence ID" value="KAF1756684.1"/>
    <property type="molecule type" value="Genomic_DNA"/>
</dbReference>
<dbReference type="GeneID" id="78775736"/>
<evidence type="ECO:0000313" key="5">
    <source>
        <dbReference type="Proteomes" id="UP000483820"/>
    </source>
</evidence>
<dbReference type="SUPFAM" id="SSF58038">
    <property type="entry name" value="SNARE fusion complex"/>
    <property type="match status" value="1"/>
</dbReference>
<evidence type="ECO:0000256" key="1">
    <source>
        <dbReference type="PROSITE-ProRule" id="PRU00290"/>
    </source>
</evidence>
<protein>
    <recommendedName>
        <fullName evidence="3">V-SNARE coiled-coil homology domain-containing protein</fullName>
    </recommendedName>
</protein>
<dbReference type="PRINTS" id="PR00219">
    <property type="entry name" value="SYNAPTOBREVN"/>
</dbReference>
<dbReference type="KEGG" id="crq:GCK72_013138"/>
<sequence>MVTESIENDNSNRISGNVQQQEKMQNLRNQVDSVKAVIVDNVERILERGERLDNIERRTEQLNATVCVHF</sequence>
<reference evidence="4 5" key="1">
    <citation type="submission" date="2019-12" db="EMBL/GenBank/DDBJ databases">
        <title>Chromosome-level assembly of the Caenorhabditis remanei genome.</title>
        <authorList>
            <person name="Teterina A.A."/>
            <person name="Willis J.H."/>
            <person name="Phillips P.C."/>
        </authorList>
    </citation>
    <scope>NUCLEOTIDE SEQUENCE [LARGE SCALE GENOMIC DNA]</scope>
    <source>
        <strain evidence="4 5">PX506</strain>
        <tissue evidence="4">Whole organism</tissue>
    </source>
</reference>
<organism evidence="4 5">
    <name type="scientific">Caenorhabditis remanei</name>
    <name type="common">Caenorhabditis vulgaris</name>
    <dbReference type="NCBI Taxonomy" id="31234"/>
    <lineage>
        <taxon>Eukaryota</taxon>
        <taxon>Metazoa</taxon>
        <taxon>Ecdysozoa</taxon>
        <taxon>Nematoda</taxon>
        <taxon>Chromadorea</taxon>
        <taxon>Rhabditida</taxon>
        <taxon>Rhabditina</taxon>
        <taxon>Rhabditomorpha</taxon>
        <taxon>Rhabditoidea</taxon>
        <taxon>Rhabditidae</taxon>
        <taxon>Peloderinae</taxon>
        <taxon>Caenorhabditis</taxon>
    </lineage>
</organism>
<dbReference type="GO" id="GO:0016020">
    <property type="term" value="C:membrane"/>
    <property type="evidence" value="ECO:0007669"/>
    <property type="project" value="InterPro"/>
</dbReference>
<dbReference type="Proteomes" id="UP000483820">
    <property type="component" value="Chromosome IV"/>
</dbReference>
<keyword evidence="1" id="KW-0175">Coiled coil</keyword>
<evidence type="ECO:0000259" key="3">
    <source>
        <dbReference type="PROSITE" id="PS50892"/>
    </source>
</evidence>
<dbReference type="RefSeq" id="XP_053584446.1">
    <property type="nucleotide sequence ID" value="XM_053729674.1"/>
</dbReference>
<evidence type="ECO:0000313" key="4">
    <source>
        <dbReference type="EMBL" id="KAF1756684.1"/>
    </source>
</evidence>
<name>A0A6A5GPY0_CAERE</name>
<dbReference type="AlphaFoldDB" id="A0A6A5GPY0"/>
<dbReference type="Gene3D" id="1.20.5.110">
    <property type="match status" value="1"/>
</dbReference>
<dbReference type="InterPro" id="IPR001388">
    <property type="entry name" value="Synaptobrevin-like"/>
</dbReference>
<evidence type="ECO:0000256" key="2">
    <source>
        <dbReference type="SAM" id="MobiDB-lite"/>
    </source>
</evidence>
<dbReference type="GO" id="GO:0016192">
    <property type="term" value="P:vesicle-mediated transport"/>
    <property type="evidence" value="ECO:0007669"/>
    <property type="project" value="InterPro"/>
</dbReference>
<feature type="domain" description="V-SNARE coiled-coil homology" evidence="3">
    <location>
        <begin position="23"/>
        <end position="70"/>
    </location>
</feature>
<proteinExistence type="predicted"/>
<accession>A0A6A5GPY0</accession>